<keyword evidence="3" id="KW-0732">Signal</keyword>
<dbReference type="Pfam" id="PF19516">
    <property type="entry name" value="DUF6049"/>
    <property type="match status" value="1"/>
</dbReference>
<dbReference type="RefSeq" id="WP_184078481.1">
    <property type="nucleotide sequence ID" value="NZ_JACHDS010000001.1"/>
</dbReference>
<protein>
    <recommendedName>
        <fullName evidence="6">Secreted protein</fullName>
    </recommendedName>
</protein>
<dbReference type="AlphaFoldDB" id="A0A7W9YLP4"/>
<feature type="region of interest" description="Disordered" evidence="1">
    <location>
        <begin position="230"/>
        <end position="287"/>
    </location>
</feature>
<evidence type="ECO:0000313" key="5">
    <source>
        <dbReference type="Proteomes" id="UP000546642"/>
    </source>
</evidence>
<sequence length="847" mass="87434">MRRLAHFGAVVATAAVLVPALAAAAPAPAQLSAAAPVPSTRPVSDSAEGGDALTVERISPQAVGEKSTVTVTGQVTNTTDDDLSDATVRLRYSRYPFSDRSQLGSYASGDGAQPQVTGPKTELDEPLRPGESATYSLKIKAEDMRLGDFGVYPLAVDLLDASGRSLETRYTFLPYEGGSAPGEVDIAWLWPLMGTPQRADDDTFLGDALDKSLTRNGRLGRILVAGAQSSDITLDPSADPSASPGDSPAPTPGPEATAKDTTEEKPENGDTGADDGEKSAAGTDGVPITWAVDPATLDDIERLGAGDFHVLENPGQTPANAGDAAAAPATVSREASTAAVLWLEQARTGLDGRPVVATPYADADISALLRHDLRGDAEAAVTLGRESVKNVLGTDVDASVAWPAGGLMNSETRDFLGEHGATTFLLSETALPARTAGTTPTAQAVLPVENSDDDATGIVTDAGLTRALAQPSGTPGDAALASQRFAAETAMIAAEGGEDRTVVAAPPRDWNPGAQFASDVLKASEELPWLDPVALEDVEVNGKAEAQRGELTYPDEGARSELTGTYLDQVEEVRKDIRLFNTILTDDVDPFRPAVLRLESAAWRDDKTAAAQARALVARAVTASREDVHIIPGETVTLASKTGKIGVLVANDLENETVTVNLSIYSENSERLSVGKYQKEMTLRPGRKTTVYVPLSARINGRTVLNLSLQNADGEPISEEVPLPVNATGLGTQALLISGVGALILVVALAPRALRRWSRKRAERVQGDGRDQGAGGGPGGPDGGGSGDDGGPGTDPADGGRDGDGDDAPGAMQHNGRGSSGPADRPGEGAGPGTASTGEPTDDTSSA</sequence>
<proteinExistence type="predicted"/>
<evidence type="ECO:0000313" key="4">
    <source>
        <dbReference type="EMBL" id="MBB6174444.1"/>
    </source>
</evidence>
<feature type="compositionally biased region" description="Gly residues" evidence="1">
    <location>
        <begin position="772"/>
        <end position="793"/>
    </location>
</feature>
<feature type="signal peptide" evidence="3">
    <location>
        <begin position="1"/>
        <end position="24"/>
    </location>
</feature>
<gene>
    <name evidence="4" type="ORF">HNR23_004504</name>
</gene>
<keyword evidence="2" id="KW-0812">Transmembrane</keyword>
<keyword evidence="5" id="KW-1185">Reference proteome</keyword>
<accession>A0A7W9YLP4</accession>
<organism evidence="4 5">
    <name type="scientific">Nocardiopsis mwathae</name>
    <dbReference type="NCBI Taxonomy" id="1472723"/>
    <lineage>
        <taxon>Bacteria</taxon>
        <taxon>Bacillati</taxon>
        <taxon>Actinomycetota</taxon>
        <taxon>Actinomycetes</taxon>
        <taxon>Streptosporangiales</taxon>
        <taxon>Nocardiopsidaceae</taxon>
        <taxon>Nocardiopsis</taxon>
    </lineage>
</organism>
<dbReference type="Proteomes" id="UP000546642">
    <property type="component" value="Unassembled WGS sequence"/>
</dbReference>
<feature type="region of interest" description="Disordered" evidence="1">
    <location>
        <begin position="757"/>
        <end position="847"/>
    </location>
</feature>
<reference evidence="4 5" key="1">
    <citation type="submission" date="2020-08" db="EMBL/GenBank/DDBJ databases">
        <title>Sequencing the genomes of 1000 actinobacteria strains.</title>
        <authorList>
            <person name="Klenk H.-P."/>
        </authorList>
    </citation>
    <scope>NUCLEOTIDE SEQUENCE [LARGE SCALE GENOMIC DNA]</scope>
    <source>
        <strain evidence="4 5">DSM 46659</strain>
    </source>
</reference>
<keyword evidence="2" id="KW-1133">Transmembrane helix</keyword>
<evidence type="ECO:0000256" key="2">
    <source>
        <dbReference type="SAM" id="Phobius"/>
    </source>
</evidence>
<comment type="caution">
    <text evidence="4">The sequence shown here is derived from an EMBL/GenBank/DDBJ whole genome shotgun (WGS) entry which is preliminary data.</text>
</comment>
<feature type="region of interest" description="Disordered" evidence="1">
    <location>
        <begin position="101"/>
        <end position="129"/>
    </location>
</feature>
<feature type="compositionally biased region" description="Polar residues" evidence="1">
    <location>
        <begin position="834"/>
        <end position="847"/>
    </location>
</feature>
<evidence type="ECO:0008006" key="6">
    <source>
        <dbReference type="Google" id="ProtNLM"/>
    </source>
</evidence>
<keyword evidence="2" id="KW-0472">Membrane</keyword>
<dbReference type="EMBL" id="JACHDS010000001">
    <property type="protein sequence ID" value="MBB6174444.1"/>
    <property type="molecule type" value="Genomic_DNA"/>
</dbReference>
<evidence type="ECO:0000256" key="3">
    <source>
        <dbReference type="SAM" id="SignalP"/>
    </source>
</evidence>
<feature type="compositionally biased region" description="Low complexity" evidence="1">
    <location>
        <begin position="235"/>
        <end position="246"/>
    </location>
</feature>
<dbReference type="InterPro" id="IPR046112">
    <property type="entry name" value="DUF6049"/>
</dbReference>
<evidence type="ECO:0000256" key="1">
    <source>
        <dbReference type="SAM" id="MobiDB-lite"/>
    </source>
</evidence>
<feature type="chain" id="PRO_5038949712" description="Secreted protein" evidence="3">
    <location>
        <begin position="25"/>
        <end position="847"/>
    </location>
</feature>
<feature type="compositionally biased region" description="Basic and acidic residues" evidence="1">
    <location>
        <begin position="257"/>
        <end position="268"/>
    </location>
</feature>
<name>A0A7W9YLP4_9ACTN</name>
<feature type="transmembrane region" description="Helical" evidence="2">
    <location>
        <begin position="734"/>
        <end position="754"/>
    </location>
</feature>